<protein>
    <submittedName>
        <fullName evidence="1">Uncharacterized protein</fullName>
    </submittedName>
</protein>
<dbReference type="EMBL" id="PVEM01000001">
    <property type="protein sequence ID" value="PTD12543.1"/>
    <property type="molecule type" value="Genomic_DNA"/>
</dbReference>
<dbReference type="AlphaFoldDB" id="A0A2T4H9R3"/>
<accession>A0A2T4H9R3</accession>
<name>A0A2T4H9R3_FUSCU</name>
<proteinExistence type="predicted"/>
<organism evidence="1 2">
    <name type="scientific">Fusarium culmorum</name>
    <dbReference type="NCBI Taxonomy" id="5516"/>
    <lineage>
        <taxon>Eukaryota</taxon>
        <taxon>Fungi</taxon>
        <taxon>Dikarya</taxon>
        <taxon>Ascomycota</taxon>
        <taxon>Pezizomycotina</taxon>
        <taxon>Sordariomycetes</taxon>
        <taxon>Hypocreomycetidae</taxon>
        <taxon>Hypocreales</taxon>
        <taxon>Nectriaceae</taxon>
        <taxon>Fusarium</taxon>
    </lineage>
</organism>
<sequence>MVHWLMLLNTGSFRIAVESISPTSAKPCPVTTKSRLHYRSHNSSFYLLGFRVLPSPLISRPSPSLRAVDEILGPAEFCNESHSPKSTMLRTSKRH</sequence>
<keyword evidence="2" id="KW-1185">Reference proteome</keyword>
<comment type="caution">
    <text evidence="1">The sequence shown here is derived from an EMBL/GenBank/DDBJ whole genome shotgun (WGS) entry which is preliminary data.</text>
</comment>
<gene>
    <name evidence="1" type="ORF">FCULG_00005031</name>
</gene>
<evidence type="ECO:0000313" key="1">
    <source>
        <dbReference type="EMBL" id="PTD12543.1"/>
    </source>
</evidence>
<dbReference type="Proteomes" id="UP000241587">
    <property type="component" value="Unassembled WGS sequence"/>
</dbReference>
<reference evidence="1 2" key="1">
    <citation type="submission" date="2018-02" db="EMBL/GenBank/DDBJ databases">
        <title>Fusarium culmorum secondary metabolites in fungal-bacterial-plant interactions.</title>
        <authorList>
            <person name="Schmidt R."/>
        </authorList>
    </citation>
    <scope>NUCLEOTIDE SEQUENCE [LARGE SCALE GENOMIC DNA]</scope>
    <source>
        <strain evidence="1 2">PV</strain>
    </source>
</reference>
<evidence type="ECO:0000313" key="2">
    <source>
        <dbReference type="Proteomes" id="UP000241587"/>
    </source>
</evidence>